<dbReference type="Pfam" id="PF07729">
    <property type="entry name" value="FCD"/>
    <property type="match status" value="1"/>
</dbReference>
<accession>A0A4R3LTE0</accession>
<gene>
    <name evidence="5" type="ORF">EDC64_1089</name>
</gene>
<dbReference type="SMART" id="SM00345">
    <property type="entry name" value="HTH_GNTR"/>
    <property type="match status" value="1"/>
</dbReference>
<keyword evidence="2" id="KW-0238">DNA-binding</keyword>
<dbReference type="InterPro" id="IPR000524">
    <property type="entry name" value="Tscrpt_reg_HTH_GntR"/>
</dbReference>
<evidence type="ECO:0000259" key="4">
    <source>
        <dbReference type="PROSITE" id="PS50949"/>
    </source>
</evidence>
<dbReference type="SMART" id="SM00895">
    <property type="entry name" value="FCD"/>
    <property type="match status" value="1"/>
</dbReference>
<dbReference type="AlphaFoldDB" id="A0A4R3LTE0"/>
<dbReference type="InterPro" id="IPR011711">
    <property type="entry name" value="GntR_C"/>
</dbReference>
<dbReference type="SUPFAM" id="SSF48008">
    <property type="entry name" value="GntR ligand-binding domain-like"/>
    <property type="match status" value="1"/>
</dbReference>
<dbReference type="EMBL" id="SMAI01000008">
    <property type="protein sequence ID" value="TCT03844.1"/>
    <property type="molecule type" value="Genomic_DNA"/>
</dbReference>
<keyword evidence="1" id="KW-0805">Transcription regulation</keyword>
<dbReference type="InterPro" id="IPR008920">
    <property type="entry name" value="TF_FadR/GntR_C"/>
</dbReference>
<feature type="domain" description="HTH gntR-type" evidence="4">
    <location>
        <begin position="2"/>
        <end position="70"/>
    </location>
</feature>
<dbReference type="PANTHER" id="PTHR43537:SF5">
    <property type="entry name" value="UXU OPERON TRANSCRIPTIONAL REGULATOR"/>
    <property type="match status" value="1"/>
</dbReference>
<dbReference type="RefSeq" id="WP_132032074.1">
    <property type="nucleotide sequence ID" value="NZ_SMAI01000008.1"/>
</dbReference>
<dbReference type="Gene3D" id="1.20.120.530">
    <property type="entry name" value="GntR ligand-binding domain-like"/>
    <property type="match status" value="1"/>
</dbReference>
<reference evidence="5 6" key="1">
    <citation type="submission" date="2019-03" db="EMBL/GenBank/DDBJ databases">
        <title>Genomic Encyclopedia of Type Strains, Phase IV (KMG-IV): sequencing the most valuable type-strain genomes for metagenomic binning, comparative biology and taxonomic classification.</title>
        <authorList>
            <person name="Goeker M."/>
        </authorList>
    </citation>
    <scope>NUCLEOTIDE SEQUENCE [LARGE SCALE GENOMIC DNA]</scope>
    <source>
        <strain evidence="5 6">DSM 9035</strain>
    </source>
</reference>
<keyword evidence="6" id="KW-1185">Reference proteome</keyword>
<proteinExistence type="predicted"/>
<dbReference type="InterPro" id="IPR036390">
    <property type="entry name" value="WH_DNA-bd_sf"/>
</dbReference>
<dbReference type="PANTHER" id="PTHR43537">
    <property type="entry name" value="TRANSCRIPTIONAL REGULATOR, GNTR FAMILY"/>
    <property type="match status" value="1"/>
</dbReference>
<organism evidence="5 6">
    <name type="scientific">Aquabacter spiritensis</name>
    <dbReference type="NCBI Taxonomy" id="933073"/>
    <lineage>
        <taxon>Bacteria</taxon>
        <taxon>Pseudomonadati</taxon>
        <taxon>Pseudomonadota</taxon>
        <taxon>Alphaproteobacteria</taxon>
        <taxon>Hyphomicrobiales</taxon>
        <taxon>Xanthobacteraceae</taxon>
        <taxon>Aquabacter</taxon>
    </lineage>
</organism>
<comment type="caution">
    <text evidence="5">The sequence shown here is derived from an EMBL/GenBank/DDBJ whole genome shotgun (WGS) entry which is preliminary data.</text>
</comment>
<dbReference type="GO" id="GO:0003700">
    <property type="term" value="F:DNA-binding transcription factor activity"/>
    <property type="evidence" value="ECO:0007669"/>
    <property type="project" value="InterPro"/>
</dbReference>
<dbReference type="CDD" id="cd07377">
    <property type="entry name" value="WHTH_GntR"/>
    <property type="match status" value="1"/>
</dbReference>
<dbReference type="Pfam" id="PF00392">
    <property type="entry name" value="GntR"/>
    <property type="match status" value="1"/>
</dbReference>
<protein>
    <submittedName>
        <fullName evidence="5">GntR family transcriptional regulator</fullName>
    </submittedName>
</protein>
<dbReference type="PRINTS" id="PR00035">
    <property type="entry name" value="HTHGNTR"/>
</dbReference>
<dbReference type="Proteomes" id="UP000294664">
    <property type="component" value="Unassembled WGS sequence"/>
</dbReference>
<dbReference type="GO" id="GO:0003677">
    <property type="term" value="F:DNA binding"/>
    <property type="evidence" value="ECO:0007669"/>
    <property type="project" value="UniProtKB-KW"/>
</dbReference>
<evidence type="ECO:0000313" key="6">
    <source>
        <dbReference type="Proteomes" id="UP000294664"/>
    </source>
</evidence>
<dbReference type="Gene3D" id="1.10.10.10">
    <property type="entry name" value="Winged helix-like DNA-binding domain superfamily/Winged helix DNA-binding domain"/>
    <property type="match status" value="1"/>
</dbReference>
<keyword evidence="3" id="KW-0804">Transcription</keyword>
<dbReference type="OrthoDB" id="284307at2"/>
<dbReference type="PROSITE" id="PS50949">
    <property type="entry name" value="HTH_GNTR"/>
    <property type="match status" value="1"/>
</dbReference>
<evidence type="ECO:0000256" key="2">
    <source>
        <dbReference type="ARBA" id="ARBA00023125"/>
    </source>
</evidence>
<name>A0A4R3LTE0_9HYPH</name>
<dbReference type="InterPro" id="IPR036388">
    <property type="entry name" value="WH-like_DNA-bd_sf"/>
</dbReference>
<evidence type="ECO:0000256" key="3">
    <source>
        <dbReference type="ARBA" id="ARBA00023163"/>
    </source>
</evidence>
<evidence type="ECO:0000313" key="5">
    <source>
        <dbReference type="EMBL" id="TCT03844.1"/>
    </source>
</evidence>
<sequence length="219" mass="23908">MSNHTARVHAFLEQALAAGGYAAGAKLPTERDLSERIGVPRSAVRDALSVLEARGVVTRRVGSGTYVAETAAPAPSGRPSEVSPAEIMAARLVVEPRLALLIVTHATASDFEAMDACNRKAEAAADFETFERYDAALHQVMAEATHNRLIVDLYREVTEARDRTEWGDLKRRSINAARRATYQGDHRRIVAALRARDAVAAERAIEEHLKTVRSNLLEG</sequence>
<evidence type="ECO:0000256" key="1">
    <source>
        <dbReference type="ARBA" id="ARBA00023015"/>
    </source>
</evidence>
<dbReference type="SUPFAM" id="SSF46785">
    <property type="entry name" value="Winged helix' DNA-binding domain"/>
    <property type="match status" value="1"/>
</dbReference>